<keyword evidence="4" id="KW-0175">Coiled coil</keyword>
<dbReference type="OMA" id="CMEPISG"/>
<name>A0A401PH06_SCYTO</name>
<dbReference type="GO" id="GO:0036126">
    <property type="term" value="C:sperm flagellum"/>
    <property type="evidence" value="ECO:0007669"/>
    <property type="project" value="TreeGrafter"/>
</dbReference>
<accession>A0A401PH06</accession>
<dbReference type="Pfam" id="PF03148">
    <property type="entry name" value="Tektin"/>
    <property type="match status" value="1"/>
</dbReference>
<keyword evidence="3" id="KW-0966">Cell projection</keyword>
<dbReference type="OrthoDB" id="9886517at2759"/>
<gene>
    <name evidence="5" type="ORF">scyTo_0001985</name>
</gene>
<feature type="coiled-coil region" evidence="4">
    <location>
        <begin position="486"/>
        <end position="513"/>
    </location>
</feature>
<reference evidence="5 6" key="1">
    <citation type="journal article" date="2018" name="Nat. Ecol. Evol.">
        <title>Shark genomes provide insights into elasmobranch evolution and the origin of vertebrates.</title>
        <authorList>
            <person name="Hara Y"/>
            <person name="Yamaguchi K"/>
            <person name="Onimaru K"/>
            <person name="Kadota M"/>
            <person name="Koyanagi M"/>
            <person name="Keeley SD"/>
            <person name="Tatsumi K"/>
            <person name="Tanaka K"/>
            <person name="Motone F"/>
            <person name="Kageyama Y"/>
            <person name="Nozu R"/>
            <person name="Adachi N"/>
            <person name="Nishimura O"/>
            <person name="Nakagawa R"/>
            <person name="Tanegashima C"/>
            <person name="Kiyatake I"/>
            <person name="Matsumoto R"/>
            <person name="Murakumo K"/>
            <person name="Nishida K"/>
            <person name="Terakita A"/>
            <person name="Kuratani S"/>
            <person name="Sato K"/>
            <person name="Hyodo S Kuraku.S."/>
        </authorList>
    </citation>
    <scope>NUCLEOTIDE SEQUENCE [LARGE SCALE GENOMIC DNA]</scope>
</reference>
<dbReference type="GO" id="GO:0060271">
    <property type="term" value="P:cilium assembly"/>
    <property type="evidence" value="ECO:0007669"/>
    <property type="project" value="UniProtKB-UniRule"/>
</dbReference>
<comment type="caution">
    <text evidence="5">The sequence shown here is derived from an EMBL/GenBank/DDBJ whole genome shotgun (WGS) entry which is preliminary data.</text>
</comment>
<dbReference type="GO" id="GO:0005634">
    <property type="term" value="C:nucleus"/>
    <property type="evidence" value="ECO:0007669"/>
    <property type="project" value="TreeGrafter"/>
</dbReference>
<evidence type="ECO:0000256" key="3">
    <source>
        <dbReference type="RuleBase" id="RU367040"/>
    </source>
</evidence>
<dbReference type="GO" id="GO:0060294">
    <property type="term" value="P:cilium movement involved in cell motility"/>
    <property type="evidence" value="ECO:0007669"/>
    <property type="project" value="UniProtKB-UniRule"/>
</dbReference>
<evidence type="ECO:0000256" key="4">
    <source>
        <dbReference type="SAM" id="Coils"/>
    </source>
</evidence>
<keyword evidence="2" id="KW-0963">Cytoplasm</keyword>
<proteinExistence type="inferred from homology"/>
<sequence length="552" mass="63672">MPHKVQLILHADTCILIHAKPDIYLHPPKAELTTLWIMFKAFIFIIQLLCELAPFKLSRKYIIAHLGSTMTATYYRPRAASANFLPAISTMAASYKGHYPLNVLRQSLMMPWRPSTYYKVACVVPTMASFTTNAPGHTEARSAQIPSNRTMLFTRYSPQDWYESNQTNYKESESSRHSAERLRVDTVRLIQNKENITKKIQFETSKNLGERVNDILFWKSELAHETEQIIGETNSLLEVKKRLERALTETEGPLQVSQECLYHREKRIGIDLVHDGVEKQLLKEVECTKSCQERMRRHLNRATAQLILNRGSQHELEQDIGDKNTAYRIDGKCHQLRNTSDGISYYRGVDRMDATISVPESWAKYTDNNILRSQSERAASTQLRYDIENLLNSTSSEMWNQFNTLNVSFTNRISEIAEAKNKLQTHLAKTLQVIFQTELTIESIKRAIRDKEAPLKVAQTRLDERTRRPNVELCRDAVQILLVNEVRELDNTIQTLQQRLKDAEDTLQMLVHTKSTLEYDLSVKANSLFIDQEKCMGMRKGFPSTPRLVGYT</sequence>
<keyword evidence="3" id="KW-0969">Cilium</keyword>
<keyword evidence="6" id="KW-1185">Reference proteome</keyword>
<keyword evidence="3" id="KW-0282">Flagellum</keyword>
<dbReference type="STRING" id="75743.A0A401PH06"/>
<dbReference type="InterPro" id="IPR000435">
    <property type="entry name" value="Tektins"/>
</dbReference>
<dbReference type="PANTHER" id="PTHR19960">
    <property type="entry name" value="TEKTIN"/>
    <property type="match status" value="1"/>
</dbReference>
<organism evidence="5 6">
    <name type="scientific">Scyliorhinus torazame</name>
    <name type="common">Cloudy catshark</name>
    <name type="synonym">Catulus torazame</name>
    <dbReference type="NCBI Taxonomy" id="75743"/>
    <lineage>
        <taxon>Eukaryota</taxon>
        <taxon>Metazoa</taxon>
        <taxon>Chordata</taxon>
        <taxon>Craniata</taxon>
        <taxon>Vertebrata</taxon>
        <taxon>Chondrichthyes</taxon>
        <taxon>Elasmobranchii</taxon>
        <taxon>Galeomorphii</taxon>
        <taxon>Galeoidea</taxon>
        <taxon>Carcharhiniformes</taxon>
        <taxon>Scyliorhinidae</taxon>
        <taxon>Scyliorhinus</taxon>
    </lineage>
</organism>
<evidence type="ECO:0000256" key="2">
    <source>
        <dbReference type="ARBA" id="ARBA00022490"/>
    </source>
</evidence>
<dbReference type="GO" id="GO:0005930">
    <property type="term" value="C:axoneme"/>
    <property type="evidence" value="ECO:0007669"/>
    <property type="project" value="UniProtKB-SubCell"/>
</dbReference>
<dbReference type="GO" id="GO:0015630">
    <property type="term" value="C:microtubule cytoskeleton"/>
    <property type="evidence" value="ECO:0007669"/>
    <property type="project" value="UniProtKB-UniRule"/>
</dbReference>
<evidence type="ECO:0000313" key="5">
    <source>
        <dbReference type="EMBL" id="GCB72416.1"/>
    </source>
</evidence>
<comment type="subcellular location">
    <subcellularLocation>
        <location evidence="3">Cytoplasm</location>
        <location evidence="3">Cytoskeleton</location>
        <location evidence="3">Cilium axoneme</location>
    </subcellularLocation>
</comment>
<evidence type="ECO:0000313" key="6">
    <source>
        <dbReference type="Proteomes" id="UP000288216"/>
    </source>
</evidence>
<dbReference type="PRINTS" id="PR00511">
    <property type="entry name" value="TEKTIN"/>
</dbReference>
<protein>
    <recommendedName>
        <fullName evidence="3">Tektin</fullName>
    </recommendedName>
</protein>
<dbReference type="AlphaFoldDB" id="A0A401PH06"/>
<dbReference type="Proteomes" id="UP000288216">
    <property type="component" value="Unassembled WGS sequence"/>
</dbReference>
<dbReference type="PANTHER" id="PTHR19960:SF11">
    <property type="entry name" value="TEKTIN"/>
    <property type="match status" value="1"/>
</dbReference>
<evidence type="ECO:0000256" key="1">
    <source>
        <dbReference type="ARBA" id="ARBA00007209"/>
    </source>
</evidence>
<dbReference type="InterPro" id="IPR048256">
    <property type="entry name" value="Tektin-like"/>
</dbReference>
<dbReference type="EMBL" id="BFAA01000466">
    <property type="protein sequence ID" value="GCB72416.1"/>
    <property type="molecule type" value="Genomic_DNA"/>
</dbReference>
<comment type="similarity">
    <text evidence="1 3">Belongs to the tektin family.</text>
</comment>